<dbReference type="STRING" id="98765.A0A2R6NYM8"/>
<evidence type="ECO:0000313" key="2">
    <source>
        <dbReference type="Proteomes" id="UP000186601"/>
    </source>
</evidence>
<evidence type="ECO:0008006" key="3">
    <source>
        <dbReference type="Google" id="ProtNLM"/>
    </source>
</evidence>
<dbReference type="AlphaFoldDB" id="A0A2R6NYM8"/>
<name>A0A2R6NYM8_9APHY</name>
<organism evidence="1 2">
    <name type="scientific">Hermanssonia centrifuga</name>
    <dbReference type="NCBI Taxonomy" id="98765"/>
    <lineage>
        <taxon>Eukaryota</taxon>
        <taxon>Fungi</taxon>
        <taxon>Dikarya</taxon>
        <taxon>Basidiomycota</taxon>
        <taxon>Agaricomycotina</taxon>
        <taxon>Agaricomycetes</taxon>
        <taxon>Polyporales</taxon>
        <taxon>Meruliaceae</taxon>
        <taxon>Hermanssonia</taxon>
    </lineage>
</organism>
<evidence type="ECO:0000313" key="1">
    <source>
        <dbReference type="EMBL" id="PSR80401.1"/>
    </source>
</evidence>
<keyword evidence="2" id="KW-1185">Reference proteome</keyword>
<dbReference type="GO" id="GO:0045041">
    <property type="term" value="P:protein import into mitochondrial intermembrane space"/>
    <property type="evidence" value="ECO:0007669"/>
    <property type="project" value="TreeGrafter"/>
</dbReference>
<dbReference type="PANTHER" id="PTHR28082:SF2">
    <property type="entry name" value="CHY-TYPE DOMAIN-CONTAINING PROTEIN"/>
    <property type="match status" value="1"/>
</dbReference>
<dbReference type="OrthoDB" id="411372at2759"/>
<dbReference type="PANTHER" id="PTHR28082">
    <property type="entry name" value="ZINC FINGER PROTEIN"/>
    <property type="match status" value="1"/>
</dbReference>
<dbReference type="EMBL" id="MLYV02000655">
    <property type="protein sequence ID" value="PSR80401.1"/>
    <property type="molecule type" value="Genomic_DNA"/>
</dbReference>
<accession>A0A2R6NYM8</accession>
<reference evidence="1 2" key="1">
    <citation type="submission" date="2018-02" db="EMBL/GenBank/DDBJ databases">
        <title>Genome sequence of the basidiomycete white-rot fungus Phlebia centrifuga.</title>
        <authorList>
            <person name="Granchi Z."/>
            <person name="Peng M."/>
            <person name="de Vries R.P."/>
            <person name="Hilden K."/>
            <person name="Makela M.R."/>
            <person name="Grigoriev I."/>
            <person name="Riley R."/>
        </authorList>
    </citation>
    <scope>NUCLEOTIDE SEQUENCE [LARGE SCALE GENOMIC DNA]</scope>
    <source>
        <strain evidence="1 2">FBCC195</strain>
    </source>
</reference>
<proteinExistence type="predicted"/>
<dbReference type="GO" id="GO:0005758">
    <property type="term" value="C:mitochondrial intermembrane space"/>
    <property type="evidence" value="ECO:0007669"/>
    <property type="project" value="TreeGrafter"/>
</dbReference>
<dbReference type="GO" id="GO:0008270">
    <property type="term" value="F:zinc ion binding"/>
    <property type="evidence" value="ECO:0007669"/>
    <property type="project" value="TreeGrafter"/>
</dbReference>
<comment type="caution">
    <text evidence="1">The sequence shown here is derived from an EMBL/GenBank/DDBJ whole genome shotgun (WGS) entry which is preliminary data.</text>
</comment>
<gene>
    <name evidence="1" type="ORF">PHLCEN_2v6734</name>
</gene>
<protein>
    <recommendedName>
        <fullName evidence="3">Zinc finger protein</fullName>
    </recommendedName>
</protein>
<dbReference type="InterPro" id="IPR052604">
    <property type="entry name" value="Mito_Tim_assembly_helper"/>
</dbReference>
<dbReference type="Proteomes" id="UP000186601">
    <property type="component" value="Unassembled WGS sequence"/>
</dbReference>
<sequence length="83" mass="9591">MAFMCKKCKKAFRKDMSEYDDSDEYCPHCDNHYVRPPLPRYVLVLAIPCTIIPTTYRTCCVHDRANSLWGCDLAFLTALHSIS</sequence>